<name>A0A662DDF8_UNCAE</name>
<dbReference type="CDD" id="cd00553">
    <property type="entry name" value="NAD_synthase"/>
    <property type="match status" value="1"/>
</dbReference>
<comment type="pathway">
    <text evidence="1">Cofactor biosynthesis; NAD(+) biosynthesis; NAD(+) from deamido-NAD(+) (L-Gln route): step 1/1.</text>
</comment>
<evidence type="ECO:0000256" key="8">
    <source>
        <dbReference type="RuleBase" id="RU003811"/>
    </source>
</evidence>
<dbReference type="Pfam" id="PF00795">
    <property type="entry name" value="CN_hydrolase"/>
    <property type="match status" value="1"/>
</dbReference>
<dbReference type="NCBIfam" id="TIGR00552">
    <property type="entry name" value="nadE"/>
    <property type="match status" value="1"/>
</dbReference>
<dbReference type="SUPFAM" id="SSF52402">
    <property type="entry name" value="Adenine nucleotide alpha hydrolases-like"/>
    <property type="match status" value="1"/>
</dbReference>
<accession>A0A662DDF8</accession>
<dbReference type="AlphaFoldDB" id="A0A662DDF8"/>
<comment type="similarity">
    <text evidence="8">Belongs to the NAD synthetase family.</text>
</comment>
<dbReference type="EMBL" id="QMQB01000196">
    <property type="protein sequence ID" value="RLE11986.1"/>
    <property type="molecule type" value="Genomic_DNA"/>
</dbReference>
<evidence type="ECO:0000259" key="9">
    <source>
        <dbReference type="PROSITE" id="PS50263"/>
    </source>
</evidence>
<keyword evidence="6 8" id="KW-0067">ATP-binding</keyword>
<dbReference type="Gene3D" id="3.40.50.620">
    <property type="entry name" value="HUPs"/>
    <property type="match status" value="1"/>
</dbReference>
<evidence type="ECO:0000256" key="2">
    <source>
        <dbReference type="ARBA" id="ARBA00007145"/>
    </source>
</evidence>
<evidence type="ECO:0000256" key="3">
    <source>
        <dbReference type="ARBA" id="ARBA00012743"/>
    </source>
</evidence>
<evidence type="ECO:0000313" key="10">
    <source>
        <dbReference type="EMBL" id="RLE11986.1"/>
    </source>
</evidence>
<dbReference type="Gene3D" id="3.60.110.10">
    <property type="entry name" value="Carbon-nitrogen hydrolase"/>
    <property type="match status" value="1"/>
</dbReference>
<dbReference type="GO" id="GO:0003952">
    <property type="term" value="F:NAD+ synthase (glutamine-hydrolyzing) activity"/>
    <property type="evidence" value="ECO:0007669"/>
    <property type="project" value="UniProtKB-EC"/>
</dbReference>
<organism evidence="10 11">
    <name type="scientific">Aerophobetes bacterium</name>
    <dbReference type="NCBI Taxonomy" id="2030807"/>
    <lineage>
        <taxon>Bacteria</taxon>
        <taxon>Candidatus Aerophobota</taxon>
    </lineage>
</organism>
<dbReference type="PROSITE" id="PS50263">
    <property type="entry name" value="CN_HYDROLASE"/>
    <property type="match status" value="1"/>
</dbReference>
<feature type="non-terminal residue" evidence="10">
    <location>
        <position position="541"/>
    </location>
</feature>
<dbReference type="NCBIfam" id="NF010588">
    <property type="entry name" value="PRK13981.1"/>
    <property type="match status" value="1"/>
</dbReference>
<evidence type="ECO:0000256" key="6">
    <source>
        <dbReference type="ARBA" id="ARBA00022840"/>
    </source>
</evidence>
<dbReference type="InterPro" id="IPR022310">
    <property type="entry name" value="NAD/GMP_synthase"/>
</dbReference>
<dbReference type="EC" id="6.3.5.1" evidence="3"/>
<dbReference type="GO" id="GO:0005737">
    <property type="term" value="C:cytoplasm"/>
    <property type="evidence" value="ECO:0007669"/>
    <property type="project" value="InterPro"/>
</dbReference>
<protein>
    <recommendedName>
        <fullName evidence="3">NAD(+) synthase (glutamine-hydrolyzing)</fullName>
        <ecNumber evidence="3">6.3.5.1</ecNumber>
    </recommendedName>
</protein>
<feature type="domain" description="CN hydrolase" evidence="9">
    <location>
        <begin position="4"/>
        <end position="245"/>
    </location>
</feature>
<evidence type="ECO:0000256" key="5">
    <source>
        <dbReference type="ARBA" id="ARBA00022741"/>
    </source>
</evidence>
<dbReference type="GO" id="GO:0009435">
    <property type="term" value="P:NAD+ biosynthetic process"/>
    <property type="evidence" value="ECO:0007669"/>
    <property type="project" value="UniProtKB-UniPathway"/>
</dbReference>
<dbReference type="GO" id="GO:0005524">
    <property type="term" value="F:ATP binding"/>
    <property type="evidence" value="ECO:0007669"/>
    <property type="project" value="UniProtKB-KW"/>
</dbReference>
<dbReference type="FunFam" id="3.40.50.620:FF:000106">
    <property type="entry name" value="Glutamine-dependent NAD(+) synthetase"/>
    <property type="match status" value="1"/>
</dbReference>
<dbReference type="GO" id="GO:0004359">
    <property type="term" value="F:glutaminase activity"/>
    <property type="evidence" value="ECO:0007669"/>
    <property type="project" value="InterPro"/>
</dbReference>
<dbReference type="PANTHER" id="PTHR23090:SF9">
    <property type="entry name" value="GLUTAMINE-DEPENDENT NAD(+) SYNTHETASE"/>
    <property type="match status" value="1"/>
</dbReference>
<comment type="caution">
    <text evidence="10">The sequence shown here is derived from an EMBL/GenBank/DDBJ whole genome shotgun (WGS) entry which is preliminary data.</text>
</comment>
<keyword evidence="5 8" id="KW-0547">Nucleotide-binding</keyword>
<proteinExistence type="inferred from homology"/>
<dbReference type="HAMAP" id="MF_02090">
    <property type="entry name" value="NadE_glutamine_dep"/>
    <property type="match status" value="1"/>
</dbReference>
<evidence type="ECO:0000313" key="11">
    <source>
        <dbReference type="Proteomes" id="UP000267654"/>
    </source>
</evidence>
<dbReference type="SUPFAM" id="SSF56317">
    <property type="entry name" value="Carbon-nitrogen hydrolase"/>
    <property type="match status" value="1"/>
</dbReference>
<keyword evidence="4 8" id="KW-0436">Ligase</keyword>
<dbReference type="InterPro" id="IPR003010">
    <property type="entry name" value="C-N_Hydrolase"/>
</dbReference>
<comment type="similarity">
    <text evidence="2">In the C-terminal section; belongs to the NAD synthetase family.</text>
</comment>
<dbReference type="PIRSF" id="PIRSF006630">
    <property type="entry name" value="NADS_GAT"/>
    <property type="match status" value="1"/>
</dbReference>
<gene>
    <name evidence="10" type="ORF">DRI96_05305</name>
</gene>
<evidence type="ECO:0000256" key="7">
    <source>
        <dbReference type="ARBA" id="ARBA00023027"/>
    </source>
</evidence>
<dbReference type="PANTHER" id="PTHR23090">
    <property type="entry name" value="NH 3 /GLUTAMINE-DEPENDENT NAD + SYNTHETASE"/>
    <property type="match status" value="1"/>
</dbReference>
<dbReference type="InterPro" id="IPR014445">
    <property type="entry name" value="Gln-dep_NAD_synthase"/>
</dbReference>
<evidence type="ECO:0000256" key="4">
    <source>
        <dbReference type="ARBA" id="ARBA00022598"/>
    </source>
</evidence>
<sequence length="541" mass="60874">MRKVRVALSQINPTVGDLKGNAEKILHFVKEAKKVKADIVTFPELSVCGYPPEDLLLKKRFVKDNLKTLEFIAGNISGIIAVIGFVGEDKEGNIYNSAAIIKDRKIKGVYNKIELPNYGGFDEKRYFKQGNKILVFVVGKIAFGVNICEDIWKKNGVAKIQKDRGAKIIINISSSPYHTGKAKLREKLLMERTEETKAYICYNNLVGGQDELVFDGASLILSPEGKEIARGKQFEEDLVIADLKVNSESEFKSKEYDYIIELGNLEDIELPVLKIKKPKRLTPLEEIYKALTLGTRDYVRKNGFEKVVIGLSGGIDSSLTAVIACDALGKENVVGISMPSRYSSEGTRKDAKILAQNLGIKFIEIPIDKIFNSYLESLREKFQGLSPDITEENIQARIRGNILMALSNKFGYLVLTTGNKSEVSCGYCTLYGDMAGGFNVLKDVFKTLVYKLANFRNRKEKNNLILESIIKRPPTAELRPDQKDQDVLPPYSILDEILKKYVEEGKSYTEIAVENKFDPQLIKKVIKMVDRNEYKRRQAPP</sequence>
<evidence type="ECO:0000256" key="1">
    <source>
        <dbReference type="ARBA" id="ARBA00005188"/>
    </source>
</evidence>
<dbReference type="Pfam" id="PF02540">
    <property type="entry name" value="NAD_synthase"/>
    <property type="match status" value="1"/>
</dbReference>
<dbReference type="CDD" id="cd07570">
    <property type="entry name" value="GAT_Gln-NAD-synth"/>
    <property type="match status" value="1"/>
</dbReference>
<dbReference type="UniPathway" id="UPA00253">
    <property type="reaction ID" value="UER00334"/>
</dbReference>
<keyword evidence="7 8" id="KW-0520">NAD</keyword>
<reference evidence="10 11" key="1">
    <citation type="submission" date="2018-06" db="EMBL/GenBank/DDBJ databases">
        <title>Extensive metabolic versatility and redundancy in microbially diverse, dynamic hydrothermal sediments.</title>
        <authorList>
            <person name="Dombrowski N."/>
            <person name="Teske A."/>
            <person name="Baker B.J."/>
        </authorList>
    </citation>
    <scope>NUCLEOTIDE SEQUENCE [LARGE SCALE GENOMIC DNA]</scope>
    <source>
        <strain evidence="10">B19_G9</strain>
    </source>
</reference>
<dbReference type="Proteomes" id="UP000267654">
    <property type="component" value="Unassembled WGS sequence"/>
</dbReference>
<dbReference type="InterPro" id="IPR036526">
    <property type="entry name" value="C-N_Hydrolase_sf"/>
</dbReference>
<dbReference type="InterPro" id="IPR003694">
    <property type="entry name" value="NAD_synthase"/>
</dbReference>
<dbReference type="InterPro" id="IPR014729">
    <property type="entry name" value="Rossmann-like_a/b/a_fold"/>
</dbReference>